<protein>
    <submittedName>
        <fullName evidence="1">Uncharacterized protein</fullName>
    </submittedName>
</protein>
<proteinExistence type="predicted"/>
<reference evidence="2" key="1">
    <citation type="submission" date="2016-10" db="EMBL/GenBank/DDBJ databases">
        <authorList>
            <person name="Varghese N."/>
            <person name="Submissions S."/>
        </authorList>
    </citation>
    <scope>NUCLEOTIDE SEQUENCE [LARGE SCALE GENOMIC DNA]</scope>
    <source>
        <strain evidence="2">DSM 23515</strain>
    </source>
</reference>
<organism evidence="1 2">
    <name type="scientific">Salegentibacter agarivorans</name>
    <dbReference type="NCBI Taxonomy" id="345907"/>
    <lineage>
        <taxon>Bacteria</taxon>
        <taxon>Pseudomonadati</taxon>
        <taxon>Bacteroidota</taxon>
        <taxon>Flavobacteriia</taxon>
        <taxon>Flavobacteriales</taxon>
        <taxon>Flavobacteriaceae</taxon>
        <taxon>Salegentibacter</taxon>
    </lineage>
</organism>
<evidence type="ECO:0000313" key="1">
    <source>
        <dbReference type="EMBL" id="SFG10544.1"/>
    </source>
</evidence>
<dbReference type="EMBL" id="FOOH01000027">
    <property type="protein sequence ID" value="SFG10544.1"/>
    <property type="molecule type" value="Genomic_DNA"/>
</dbReference>
<keyword evidence="2" id="KW-1185">Reference proteome</keyword>
<dbReference type="AlphaFoldDB" id="A0A1I2P379"/>
<dbReference type="Proteomes" id="UP000199116">
    <property type="component" value="Unassembled WGS sequence"/>
</dbReference>
<accession>A0A1I2P379</accession>
<name>A0A1I2P379_9FLAO</name>
<gene>
    <name evidence="1" type="ORF">SAMN04488033_12712</name>
</gene>
<sequence>MLMHLLLCKPCRKYTSKNTKLTHLIKKSKLKTCSEKEKKAWKNSIEKEMAKGES</sequence>
<evidence type="ECO:0000313" key="2">
    <source>
        <dbReference type="Proteomes" id="UP000199116"/>
    </source>
</evidence>